<evidence type="ECO:0000313" key="1">
    <source>
        <dbReference type="EMBL" id="PNT14751.1"/>
    </source>
</evidence>
<organism evidence="1 2">
    <name type="scientific">Populus trichocarpa</name>
    <name type="common">Western balsam poplar</name>
    <name type="synonym">Populus balsamifera subsp. trichocarpa</name>
    <dbReference type="NCBI Taxonomy" id="3694"/>
    <lineage>
        <taxon>Eukaryota</taxon>
        <taxon>Viridiplantae</taxon>
        <taxon>Streptophyta</taxon>
        <taxon>Embryophyta</taxon>
        <taxon>Tracheophyta</taxon>
        <taxon>Spermatophyta</taxon>
        <taxon>Magnoliopsida</taxon>
        <taxon>eudicotyledons</taxon>
        <taxon>Gunneridae</taxon>
        <taxon>Pentapetalae</taxon>
        <taxon>rosids</taxon>
        <taxon>fabids</taxon>
        <taxon>Malpighiales</taxon>
        <taxon>Salicaceae</taxon>
        <taxon>Saliceae</taxon>
        <taxon>Populus</taxon>
    </lineage>
</organism>
<protein>
    <submittedName>
        <fullName evidence="1">Uncharacterized protein</fullName>
    </submittedName>
</protein>
<dbReference type="AlphaFoldDB" id="A0A2K1YNZ5"/>
<evidence type="ECO:0000313" key="2">
    <source>
        <dbReference type="Proteomes" id="UP000006729"/>
    </source>
</evidence>
<name>A0A2K1YNZ5_POPTR</name>
<keyword evidence="2" id="KW-1185">Reference proteome</keyword>
<sequence>MNLSTSFPMEVLRKCLLVSLYSNKRLMGSTLHLAQLMGDSSMIDKLKKLSLLAFIRPRCYLREISSPEFE</sequence>
<gene>
    <name evidence="1" type="ORF">POPTR_010G047300</name>
</gene>
<dbReference type="Proteomes" id="UP000006729">
    <property type="component" value="Chromosome 10"/>
</dbReference>
<dbReference type="InParanoid" id="A0A2K1YNZ5"/>
<proteinExistence type="predicted"/>
<dbReference type="EMBL" id="CM009299">
    <property type="protein sequence ID" value="PNT14751.1"/>
    <property type="molecule type" value="Genomic_DNA"/>
</dbReference>
<reference evidence="1 2" key="1">
    <citation type="journal article" date="2006" name="Science">
        <title>The genome of black cottonwood, Populus trichocarpa (Torr. &amp; Gray).</title>
        <authorList>
            <person name="Tuskan G.A."/>
            <person name="Difazio S."/>
            <person name="Jansson S."/>
            <person name="Bohlmann J."/>
            <person name="Grigoriev I."/>
            <person name="Hellsten U."/>
            <person name="Putnam N."/>
            <person name="Ralph S."/>
            <person name="Rombauts S."/>
            <person name="Salamov A."/>
            <person name="Schein J."/>
            <person name="Sterck L."/>
            <person name="Aerts A."/>
            <person name="Bhalerao R.R."/>
            <person name="Bhalerao R.P."/>
            <person name="Blaudez D."/>
            <person name="Boerjan W."/>
            <person name="Brun A."/>
            <person name="Brunner A."/>
            <person name="Busov V."/>
            <person name="Campbell M."/>
            <person name="Carlson J."/>
            <person name="Chalot M."/>
            <person name="Chapman J."/>
            <person name="Chen G.L."/>
            <person name="Cooper D."/>
            <person name="Coutinho P.M."/>
            <person name="Couturier J."/>
            <person name="Covert S."/>
            <person name="Cronk Q."/>
            <person name="Cunningham R."/>
            <person name="Davis J."/>
            <person name="Degroeve S."/>
            <person name="Dejardin A."/>
            <person name="Depamphilis C."/>
            <person name="Detter J."/>
            <person name="Dirks B."/>
            <person name="Dubchak I."/>
            <person name="Duplessis S."/>
            <person name="Ehlting J."/>
            <person name="Ellis B."/>
            <person name="Gendler K."/>
            <person name="Goodstein D."/>
            <person name="Gribskov M."/>
            <person name="Grimwood J."/>
            <person name="Groover A."/>
            <person name="Gunter L."/>
            <person name="Hamberger B."/>
            <person name="Heinze B."/>
            <person name="Helariutta Y."/>
            <person name="Henrissat B."/>
            <person name="Holligan D."/>
            <person name="Holt R."/>
            <person name="Huang W."/>
            <person name="Islam-Faridi N."/>
            <person name="Jones S."/>
            <person name="Jones-Rhoades M."/>
            <person name="Jorgensen R."/>
            <person name="Joshi C."/>
            <person name="Kangasjarvi J."/>
            <person name="Karlsson J."/>
            <person name="Kelleher C."/>
            <person name="Kirkpatrick R."/>
            <person name="Kirst M."/>
            <person name="Kohler A."/>
            <person name="Kalluri U."/>
            <person name="Larimer F."/>
            <person name="Leebens-Mack J."/>
            <person name="Leple J.C."/>
            <person name="Locascio P."/>
            <person name="Lou Y."/>
            <person name="Lucas S."/>
            <person name="Martin F."/>
            <person name="Montanini B."/>
            <person name="Napoli C."/>
            <person name="Nelson D.R."/>
            <person name="Nelson C."/>
            <person name="Nieminen K."/>
            <person name="Nilsson O."/>
            <person name="Pereda V."/>
            <person name="Peter G."/>
            <person name="Philippe R."/>
            <person name="Pilate G."/>
            <person name="Poliakov A."/>
            <person name="Razumovskaya J."/>
            <person name="Richardson P."/>
            <person name="Rinaldi C."/>
            <person name="Ritland K."/>
            <person name="Rouze P."/>
            <person name="Ryaboy D."/>
            <person name="Schmutz J."/>
            <person name="Schrader J."/>
            <person name="Segerman B."/>
            <person name="Shin H."/>
            <person name="Siddiqui A."/>
            <person name="Sterky F."/>
            <person name="Terry A."/>
            <person name="Tsai C.J."/>
            <person name="Uberbacher E."/>
            <person name="Unneberg P."/>
            <person name="Vahala J."/>
            <person name="Wall K."/>
            <person name="Wessler S."/>
            <person name="Yang G."/>
            <person name="Yin T."/>
            <person name="Douglas C."/>
            <person name="Marra M."/>
            <person name="Sandberg G."/>
            <person name="Van de Peer Y."/>
            <person name="Rokhsar D."/>
        </authorList>
    </citation>
    <scope>NUCLEOTIDE SEQUENCE [LARGE SCALE GENOMIC DNA]</scope>
    <source>
        <strain evidence="2">cv. Nisqually</strain>
    </source>
</reference>
<accession>A0A2K1YNZ5</accession>